<dbReference type="EMBL" id="RDQH01000337">
    <property type="protein sequence ID" value="RXH82670.1"/>
    <property type="molecule type" value="Genomic_DNA"/>
</dbReference>
<gene>
    <name evidence="2" type="ORF">DVH24_002442</name>
</gene>
<comment type="caution">
    <text evidence="2">The sequence shown here is derived from an EMBL/GenBank/DDBJ whole genome shotgun (WGS) entry which is preliminary data.</text>
</comment>
<dbReference type="Proteomes" id="UP000290289">
    <property type="component" value="Chromosome 11"/>
</dbReference>
<accession>A0A498IHL9</accession>
<keyword evidence="3" id="KW-1185">Reference proteome</keyword>
<feature type="domain" description="At2g35280-like TPR" evidence="1">
    <location>
        <begin position="3"/>
        <end position="57"/>
    </location>
</feature>
<organism evidence="2 3">
    <name type="scientific">Malus domestica</name>
    <name type="common">Apple</name>
    <name type="synonym">Pyrus malus</name>
    <dbReference type="NCBI Taxonomy" id="3750"/>
    <lineage>
        <taxon>Eukaryota</taxon>
        <taxon>Viridiplantae</taxon>
        <taxon>Streptophyta</taxon>
        <taxon>Embryophyta</taxon>
        <taxon>Tracheophyta</taxon>
        <taxon>Spermatophyta</taxon>
        <taxon>Magnoliopsida</taxon>
        <taxon>eudicotyledons</taxon>
        <taxon>Gunneridae</taxon>
        <taxon>Pentapetalae</taxon>
        <taxon>rosids</taxon>
        <taxon>fabids</taxon>
        <taxon>Rosales</taxon>
        <taxon>Rosaceae</taxon>
        <taxon>Amygdaloideae</taxon>
        <taxon>Maleae</taxon>
        <taxon>Malus</taxon>
    </lineage>
</organism>
<dbReference type="PANTHER" id="PTHR33784">
    <property type="entry name" value="OS05G0482100 PROTEIN"/>
    <property type="match status" value="1"/>
</dbReference>
<reference evidence="2 3" key="1">
    <citation type="submission" date="2018-10" db="EMBL/GenBank/DDBJ databases">
        <title>A high-quality apple genome assembly.</title>
        <authorList>
            <person name="Hu J."/>
        </authorList>
    </citation>
    <scope>NUCLEOTIDE SEQUENCE [LARGE SCALE GENOMIC DNA]</scope>
    <source>
        <strain evidence="3">cv. HFTH1</strain>
        <tissue evidence="2">Young leaf</tissue>
    </source>
</reference>
<sequence>MVGMLYFFQDNKEEAGIERLKSAISEGHQVAMYVYGAILVCHRKVEVQAQTIIHFQNHEERHNNPNLQSLQDELLLEVLTKVDSRSFRSLYSTKMVFKKFNQLTQHDHISEHISIRRFERVDPLTSRRKHEEVYKFLEQSTRQLDLDLEKSRAYGGDGLERHRDNLLLCSGR</sequence>
<dbReference type="InterPro" id="IPR057136">
    <property type="entry name" value="At2g35280_TPR_dom"/>
</dbReference>
<dbReference type="AlphaFoldDB" id="A0A498IHL9"/>
<proteinExistence type="predicted"/>
<name>A0A498IHL9_MALDO</name>
<evidence type="ECO:0000259" key="1">
    <source>
        <dbReference type="Pfam" id="PF23310"/>
    </source>
</evidence>
<protein>
    <recommendedName>
        <fullName evidence="1">At2g35280-like TPR domain-containing protein</fullName>
    </recommendedName>
</protein>
<dbReference type="Pfam" id="PF23310">
    <property type="entry name" value="TPR_27"/>
    <property type="match status" value="1"/>
</dbReference>
<dbReference type="PANTHER" id="PTHR33784:SF10">
    <property type="entry name" value="F-BOX PROTEIN"/>
    <property type="match status" value="1"/>
</dbReference>
<evidence type="ECO:0000313" key="3">
    <source>
        <dbReference type="Proteomes" id="UP000290289"/>
    </source>
</evidence>
<evidence type="ECO:0000313" key="2">
    <source>
        <dbReference type="EMBL" id="RXH82670.1"/>
    </source>
</evidence>
<dbReference type="InterPro" id="IPR040338">
    <property type="entry name" value="At1g67623-like"/>
</dbReference>